<dbReference type="PANTHER" id="PTHR12246">
    <property type="entry name" value="PALMITOYLTRANSFERASE ZDHHC16"/>
    <property type="match status" value="1"/>
</dbReference>
<evidence type="ECO:0000259" key="11">
    <source>
        <dbReference type="Pfam" id="PF01529"/>
    </source>
</evidence>
<dbReference type="EC" id="2.3.1.225" evidence="10"/>
<dbReference type="InterPro" id="IPR001594">
    <property type="entry name" value="Palmitoyltrfase_DHHC"/>
</dbReference>
<gene>
    <name evidence="12" type="ORF">INT48_005514</name>
</gene>
<keyword evidence="4 10" id="KW-1133">Transmembrane helix</keyword>
<keyword evidence="5 10" id="KW-0472">Membrane</keyword>
<keyword evidence="8 10" id="KW-0012">Acyltransferase</keyword>
<evidence type="ECO:0000256" key="7">
    <source>
        <dbReference type="ARBA" id="ARBA00023288"/>
    </source>
</evidence>
<dbReference type="Pfam" id="PF01529">
    <property type="entry name" value="DHHC"/>
    <property type="match status" value="1"/>
</dbReference>
<evidence type="ECO:0000256" key="8">
    <source>
        <dbReference type="ARBA" id="ARBA00023315"/>
    </source>
</evidence>
<dbReference type="AlphaFoldDB" id="A0A8H7T052"/>
<comment type="caution">
    <text evidence="12">The sequence shown here is derived from an EMBL/GenBank/DDBJ whole genome shotgun (WGS) entry which is preliminary data.</text>
</comment>
<evidence type="ECO:0000256" key="1">
    <source>
        <dbReference type="ARBA" id="ARBA00004141"/>
    </source>
</evidence>
<evidence type="ECO:0000313" key="13">
    <source>
        <dbReference type="Proteomes" id="UP000613177"/>
    </source>
</evidence>
<reference evidence="12" key="1">
    <citation type="submission" date="2021-01" db="EMBL/GenBank/DDBJ databases">
        <title>Metabolic potential, ecology and presence of endohyphal bacteria is reflected in genomic diversity of Mucoromycotina.</title>
        <authorList>
            <person name="Muszewska A."/>
            <person name="Okrasinska A."/>
            <person name="Steczkiewicz K."/>
            <person name="Drgas O."/>
            <person name="Orlowska M."/>
            <person name="Perlinska-Lenart U."/>
            <person name="Aleksandrzak-Piekarczyk T."/>
            <person name="Szatraj K."/>
            <person name="Zielenkiewicz U."/>
            <person name="Pilsyk S."/>
            <person name="Malc E."/>
            <person name="Mieczkowski P."/>
            <person name="Kruszewska J.S."/>
            <person name="Biernat P."/>
            <person name="Pawlowska J."/>
        </authorList>
    </citation>
    <scope>NUCLEOTIDE SEQUENCE</scope>
    <source>
        <strain evidence="12">WA0000018081</strain>
    </source>
</reference>
<evidence type="ECO:0000256" key="10">
    <source>
        <dbReference type="RuleBase" id="RU079119"/>
    </source>
</evidence>
<evidence type="ECO:0000256" key="6">
    <source>
        <dbReference type="ARBA" id="ARBA00023139"/>
    </source>
</evidence>
<feature type="transmembrane region" description="Helical" evidence="10">
    <location>
        <begin position="169"/>
        <end position="193"/>
    </location>
</feature>
<dbReference type="PROSITE" id="PS50216">
    <property type="entry name" value="DHHC"/>
    <property type="match status" value="1"/>
</dbReference>
<evidence type="ECO:0000256" key="9">
    <source>
        <dbReference type="ARBA" id="ARBA00048048"/>
    </source>
</evidence>
<comment type="catalytic activity">
    <reaction evidence="9 10">
        <text>L-cysteinyl-[protein] + hexadecanoyl-CoA = S-hexadecanoyl-L-cysteinyl-[protein] + CoA</text>
        <dbReference type="Rhea" id="RHEA:36683"/>
        <dbReference type="Rhea" id="RHEA-COMP:10131"/>
        <dbReference type="Rhea" id="RHEA-COMP:11032"/>
        <dbReference type="ChEBI" id="CHEBI:29950"/>
        <dbReference type="ChEBI" id="CHEBI:57287"/>
        <dbReference type="ChEBI" id="CHEBI:57379"/>
        <dbReference type="ChEBI" id="CHEBI:74151"/>
        <dbReference type="EC" id="2.3.1.225"/>
    </reaction>
</comment>
<dbReference type="InterPro" id="IPR039859">
    <property type="entry name" value="PFA4/ZDH16/20/ERF2-like"/>
</dbReference>
<dbReference type="EMBL" id="JAEPRE010000005">
    <property type="protein sequence ID" value="KAG2237481.1"/>
    <property type="molecule type" value="Genomic_DNA"/>
</dbReference>
<accession>A0A8H7T052</accession>
<evidence type="ECO:0000256" key="4">
    <source>
        <dbReference type="ARBA" id="ARBA00022989"/>
    </source>
</evidence>
<keyword evidence="13" id="KW-1185">Reference proteome</keyword>
<comment type="similarity">
    <text evidence="10">Belongs to the DHHC palmitoyltransferase family.</text>
</comment>
<dbReference type="Proteomes" id="UP000613177">
    <property type="component" value="Unassembled WGS sequence"/>
</dbReference>
<feature type="transmembrane region" description="Helical" evidence="10">
    <location>
        <begin position="12"/>
        <end position="39"/>
    </location>
</feature>
<organism evidence="12 13">
    <name type="scientific">Thamnidium elegans</name>
    <dbReference type="NCBI Taxonomy" id="101142"/>
    <lineage>
        <taxon>Eukaryota</taxon>
        <taxon>Fungi</taxon>
        <taxon>Fungi incertae sedis</taxon>
        <taxon>Mucoromycota</taxon>
        <taxon>Mucoromycotina</taxon>
        <taxon>Mucoromycetes</taxon>
        <taxon>Mucorales</taxon>
        <taxon>Mucorineae</taxon>
        <taxon>Mucoraceae</taxon>
        <taxon>Thamnidium</taxon>
    </lineage>
</organism>
<keyword evidence="3 10" id="KW-0812">Transmembrane</keyword>
<keyword evidence="6" id="KW-0564">Palmitate</keyword>
<evidence type="ECO:0000256" key="3">
    <source>
        <dbReference type="ARBA" id="ARBA00022692"/>
    </source>
</evidence>
<name>A0A8H7T052_9FUNG</name>
<evidence type="ECO:0000313" key="12">
    <source>
        <dbReference type="EMBL" id="KAG2237481.1"/>
    </source>
</evidence>
<comment type="subcellular location">
    <subcellularLocation>
        <location evidence="1">Membrane</location>
        <topology evidence="1">Multi-pass membrane protein</topology>
    </subcellularLocation>
</comment>
<keyword evidence="7" id="KW-0449">Lipoprotein</keyword>
<feature type="transmembrane region" description="Helical" evidence="10">
    <location>
        <begin position="51"/>
        <end position="72"/>
    </location>
</feature>
<evidence type="ECO:0000256" key="5">
    <source>
        <dbReference type="ARBA" id="ARBA00023136"/>
    </source>
</evidence>
<comment type="domain">
    <text evidence="10">The DHHC domain is required for palmitoyltransferase activity.</text>
</comment>
<feature type="domain" description="Palmitoyltransferase DHHC" evidence="11">
    <location>
        <begin position="106"/>
        <end position="141"/>
    </location>
</feature>
<dbReference type="GO" id="GO:0019706">
    <property type="term" value="F:protein-cysteine S-palmitoyltransferase activity"/>
    <property type="evidence" value="ECO:0007669"/>
    <property type="project" value="UniProtKB-EC"/>
</dbReference>
<keyword evidence="2 10" id="KW-0808">Transferase</keyword>
<sequence>MTKIVDKAIWSIGPIFIGIAILLLNMCVLAYYLVVFPYLYQWTDTSVWNKLLSVLTLCFTLYIVYCIHFYYYMAIVTPPGDMEDYRKKDSSSNEASMRTMLLEMEEHSQFPQSCLLPKPERAHHCSVCNTCILRFDHHSSYFVISAWRPFMVCLDFTQLDWPYYFPRPLLAFSFILAACMGLAIGALCIWHYYLIFTAQTTVEFYNNYYDKGVCKTQGEIFGTGRVFEKCQEFYMLPEPRQRAHVLAQQEVQNIEDLEDDKNI</sequence>
<proteinExistence type="inferred from homology"/>
<protein>
    <recommendedName>
        <fullName evidence="10">Palmitoyltransferase</fullName>
        <ecNumber evidence="10">2.3.1.225</ecNumber>
    </recommendedName>
</protein>
<dbReference type="GO" id="GO:0016020">
    <property type="term" value="C:membrane"/>
    <property type="evidence" value="ECO:0007669"/>
    <property type="project" value="UniProtKB-SubCell"/>
</dbReference>
<evidence type="ECO:0000256" key="2">
    <source>
        <dbReference type="ARBA" id="ARBA00022679"/>
    </source>
</evidence>